<dbReference type="SUPFAM" id="SSF53448">
    <property type="entry name" value="Nucleotide-diphospho-sugar transferases"/>
    <property type="match status" value="1"/>
</dbReference>
<proteinExistence type="predicted"/>
<feature type="domain" description="Glycosyltransferase 2-like" evidence="1">
    <location>
        <begin position="5"/>
        <end position="120"/>
    </location>
</feature>
<dbReference type="Proteomes" id="UP001139000">
    <property type="component" value="Unassembled WGS sequence"/>
</dbReference>
<dbReference type="EMBL" id="JAJTTC010000007">
    <property type="protein sequence ID" value="MCF0064397.1"/>
    <property type="molecule type" value="Genomic_DNA"/>
</dbReference>
<dbReference type="Gene3D" id="3.40.50.2000">
    <property type="entry name" value="Glycogen Phosphorylase B"/>
    <property type="match status" value="1"/>
</dbReference>
<keyword evidence="3" id="KW-1185">Reference proteome</keyword>
<dbReference type="PANTHER" id="PTHR43685:SF2">
    <property type="entry name" value="GLYCOSYLTRANSFERASE 2-LIKE DOMAIN-CONTAINING PROTEIN"/>
    <property type="match status" value="1"/>
</dbReference>
<dbReference type="Pfam" id="PF00535">
    <property type="entry name" value="Glycos_transf_2"/>
    <property type="match status" value="1"/>
</dbReference>
<dbReference type="CDD" id="cd00761">
    <property type="entry name" value="Glyco_tranf_GTA_type"/>
    <property type="match status" value="1"/>
</dbReference>
<evidence type="ECO:0000259" key="1">
    <source>
        <dbReference type="Pfam" id="PF00535"/>
    </source>
</evidence>
<dbReference type="PANTHER" id="PTHR43685">
    <property type="entry name" value="GLYCOSYLTRANSFERASE"/>
    <property type="match status" value="1"/>
</dbReference>
<evidence type="ECO:0000313" key="3">
    <source>
        <dbReference type="Proteomes" id="UP001139000"/>
    </source>
</evidence>
<comment type="caution">
    <text evidence="2">The sequence shown here is derived from an EMBL/GenBank/DDBJ whole genome shotgun (WGS) entry which is preliminary data.</text>
</comment>
<protein>
    <submittedName>
        <fullName evidence="2">Glycosyltransferase family 2 protein</fullName>
    </submittedName>
</protein>
<dbReference type="RefSeq" id="WP_234657333.1">
    <property type="nucleotide sequence ID" value="NZ_CP094997.1"/>
</dbReference>
<sequence>MQGISVILPVYNQSEFIGRAIQSMYAQTFRKWEIIIINDGSTDNLEEVIKQLAEDSRIRYIENERNRGLGYCANRGIELSQYEYIAYLPADDIYFKQHLNALYGILHGNEDAVMAYSGVKYHYYDSNLSSQGKTATGKIKDMPIQLVQVLHKKTAERWLEREELVTDDLGRMYWDKLEPYGSVISTSEITAEWVSQPLQRHKIISELKWGGGIHRYKQYYNVKQRLRFQSATGHYIDEFNDYKSIKYKTRGADKSSLKILLVGELAYNPERICALEERGHKLYGLWMERPYNLNTVGPLPFGNVEDIPLRNWQERVKEIKPDIIYALLNFVAVPLAHEVLMTNRDIPFVWHFKEGPFFCRQQGMWQMLMDLFQKSDGQIYINDENKKWFEQFLVCESPIPHVIDGDLPSRFYFKDETSSLLSDSDNGQIHTVIAGRPFGIQPQDVFGLSLQNIHLHIYGDITHNIYDRWIKQAINLAPDHLHLYHNCRPDEWTSEFSKYDAGWLHVFESSNEGELMKMDWMDLNYPARMSTMAAAGLPMIQRDNCQHTVASQNIMRKYDMGVFFSNIDELGEHLRNKPRMKELRDNCWKNRMHFCFDHHVEDLIKFFQKVIQKKNSNNSVLVVQDAVSMNTYSF</sequence>
<dbReference type="InterPro" id="IPR029044">
    <property type="entry name" value="Nucleotide-diphossugar_trans"/>
</dbReference>
<reference evidence="2" key="1">
    <citation type="submission" date="2021-12" db="EMBL/GenBank/DDBJ databases">
        <title>Novel species in genus Dyadobacter.</title>
        <authorList>
            <person name="Ma C."/>
        </authorList>
    </citation>
    <scope>NUCLEOTIDE SEQUENCE</scope>
    <source>
        <strain evidence="2">LJ419</strain>
    </source>
</reference>
<dbReference type="AlphaFoldDB" id="A0A9X1PN58"/>
<evidence type="ECO:0000313" key="2">
    <source>
        <dbReference type="EMBL" id="MCF0064397.1"/>
    </source>
</evidence>
<dbReference type="InterPro" id="IPR001173">
    <property type="entry name" value="Glyco_trans_2-like"/>
</dbReference>
<dbReference type="Gene3D" id="3.90.550.10">
    <property type="entry name" value="Spore Coat Polysaccharide Biosynthesis Protein SpsA, Chain A"/>
    <property type="match status" value="1"/>
</dbReference>
<dbReference type="SUPFAM" id="SSF53756">
    <property type="entry name" value="UDP-Glycosyltransferase/glycogen phosphorylase"/>
    <property type="match status" value="1"/>
</dbReference>
<organism evidence="2 3">
    <name type="scientific">Dyadobacter chenwenxiniae</name>
    <dbReference type="NCBI Taxonomy" id="2906456"/>
    <lineage>
        <taxon>Bacteria</taxon>
        <taxon>Pseudomonadati</taxon>
        <taxon>Bacteroidota</taxon>
        <taxon>Cytophagia</taxon>
        <taxon>Cytophagales</taxon>
        <taxon>Spirosomataceae</taxon>
        <taxon>Dyadobacter</taxon>
    </lineage>
</organism>
<dbReference type="InterPro" id="IPR050834">
    <property type="entry name" value="Glycosyltransf_2"/>
</dbReference>
<name>A0A9X1PN58_9BACT</name>
<accession>A0A9X1PN58</accession>
<gene>
    <name evidence="2" type="ORF">LXM26_22975</name>
</gene>